<dbReference type="Gene3D" id="3.30.420.40">
    <property type="match status" value="2"/>
</dbReference>
<protein>
    <submittedName>
        <fullName evidence="3">NagC family transcriptional regulator</fullName>
    </submittedName>
</protein>
<dbReference type="SUPFAM" id="SSF46785">
    <property type="entry name" value="Winged helix' DNA-binding domain"/>
    <property type="match status" value="1"/>
</dbReference>
<dbReference type="Proteomes" id="UP000293613">
    <property type="component" value="Unassembled WGS sequence"/>
</dbReference>
<dbReference type="GO" id="GO:0003700">
    <property type="term" value="F:DNA-binding transcription factor activity"/>
    <property type="evidence" value="ECO:0007669"/>
    <property type="project" value="InterPro"/>
</dbReference>
<accession>A0A8B3RLB2</accession>
<dbReference type="InterPro" id="IPR000600">
    <property type="entry name" value="ROK"/>
</dbReference>
<dbReference type="EMBL" id="RSCO01000004">
    <property type="protein sequence ID" value="RYM98749.1"/>
    <property type="molecule type" value="Genomic_DNA"/>
</dbReference>
<name>A0A8B3RLB2_BIFAN</name>
<dbReference type="Gene3D" id="1.10.10.10">
    <property type="entry name" value="Winged helix-like DNA-binding domain superfamily/Winged helix DNA-binding domain"/>
    <property type="match status" value="1"/>
</dbReference>
<organism evidence="3 4">
    <name type="scientific">Bifidobacterium animalis subsp. lactis</name>
    <name type="common">Bifidobacterium lactis</name>
    <dbReference type="NCBI Taxonomy" id="302911"/>
    <lineage>
        <taxon>Bacteria</taxon>
        <taxon>Bacillati</taxon>
        <taxon>Actinomycetota</taxon>
        <taxon>Actinomycetes</taxon>
        <taxon>Bifidobacteriales</taxon>
        <taxon>Bifidobacteriaceae</taxon>
        <taxon>Bifidobacterium</taxon>
    </lineage>
</organism>
<dbReference type="Pfam" id="PF01047">
    <property type="entry name" value="MarR"/>
    <property type="match status" value="1"/>
</dbReference>
<proteinExistence type="inferred from homology"/>
<evidence type="ECO:0000313" key="3">
    <source>
        <dbReference type="EMBL" id="RYM98749.1"/>
    </source>
</evidence>
<dbReference type="InterPro" id="IPR000835">
    <property type="entry name" value="HTH_MarR-typ"/>
</dbReference>
<dbReference type="PANTHER" id="PTHR18964">
    <property type="entry name" value="ROK (REPRESSOR, ORF, KINASE) FAMILY"/>
    <property type="match status" value="1"/>
</dbReference>
<feature type="domain" description="HTH marR-type" evidence="2">
    <location>
        <begin position="27"/>
        <end position="68"/>
    </location>
</feature>
<dbReference type="SUPFAM" id="SSF53067">
    <property type="entry name" value="Actin-like ATPase domain"/>
    <property type="match status" value="1"/>
</dbReference>
<reference evidence="3 4" key="1">
    <citation type="journal article" date="2019" name="Appl. Environ. Microbiol.">
        <title>Dissecting the evolutionary development of the Bifidobacterium animalis species through comparative genomics analyses.</title>
        <authorList>
            <person name="Lugli G.A."/>
            <person name="Mancino W."/>
            <person name="Milani C."/>
            <person name="Duranti S."/>
            <person name="Mancabelli L."/>
            <person name="Napoli S."/>
            <person name="Mangifesta M."/>
            <person name="Viappiani A."/>
            <person name="Anzalone R."/>
            <person name="Longhi G."/>
            <person name="van Sinderen D."/>
            <person name="Ventura M."/>
            <person name="Turroni F."/>
        </authorList>
    </citation>
    <scope>NUCLEOTIDE SEQUENCE [LARGE SCALE GENOMIC DNA]</scope>
    <source>
        <strain evidence="3 4">2011B</strain>
    </source>
</reference>
<comment type="caution">
    <text evidence="3">The sequence shown here is derived from an EMBL/GenBank/DDBJ whole genome shotgun (WGS) entry which is preliminary data.</text>
</comment>
<dbReference type="AlphaFoldDB" id="A0A8B3RLB2"/>
<gene>
    <name evidence="3" type="ORF">PG2011B_0032</name>
</gene>
<dbReference type="Pfam" id="PF00480">
    <property type="entry name" value="ROK"/>
    <property type="match status" value="1"/>
</dbReference>
<evidence type="ECO:0000313" key="4">
    <source>
        <dbReference type="Proteomes" id="UP000293613"/>
    </source>
</evidence>
<dbReference type="InterPro" id="IPR043129">
    <property type="entry name" value="ATPase_NBD"/>
</dbReference>
<sequence length="403" mass="42535">MLLDMAGRFSKKKLGSQSSLREANRANLLESIHKFGAMTQVELAEIMGVSTATISALVHQLVDEGQLETQGTVRNGRRAQLVTLAHHQGLAAGVHITRRGLRVVLCDDTRTPFADHYYPLPQRHLPDTTLDVVIRLIRESLDQMGAQPGELFAIGVALGAPVDSRSHMLAVPGLLPGWEEVDVGAVLESAFGVPVLVDNDANLSAFCEARVGAGAGIEDFVYVNASDGVGAGIVEGGEIRRGITGLAGEIGHIQVDPLGSICQCGNRGCLNTVVDEQRLTSLLAVTHGNLTLNDLVAKANEGDPGCRRVIADAAVRIGNVTSTLCISVDPELVVVGGELARAGDVFLEPFRESLQRLLFPDALTPISVLEAKMPKINAALGAGILAMEGVERASINGETQSEG</sequence>
<comment type="similarity">
    <text evidence="1">Belongs to the ROK (NagC/XylR) family.</text>
</comment>
<dbReference type="PANTHER" id="PTHR18964:SF173">
    <property type="entry name" value="GLUCOKINASE"/>
    <property type="match status" value="1"/>
</dbReference>
<evidence type="ECO:0000259" key="2">
    <source>
        <dbReference type="Pfam" id="PF01047"/>
    </source>
</evidence>
<dbReference type="InterPro" id="IPR036388">
    <property type="entry name" value="WH-like_DNA-bd_sf"/>
</dbReference>
<evidence type="ECO:0000256" key="1">
    <source>
        <dbReference type="ARBA" id="ARBA00006479"/>
    </source>
</evidence>
<dbReference type="InterPro" id="IPR036390">
    <property type="entry name" value="WH_DNA-bd_sf"/>
</dbReference>